<dbReference type="AlphaFoldDB" id="A0AAW9A769"/>
<protein>
    <submittedName>
        <fullName evidence="1">CotY/CotZ family spore coat protein</fullName>
    </submittedName>
</protein>
<dbReference type="Proteomes" id="UP001271648">
    <property type="component" value="Unassembled WGS sequence"/>
</dbReference>
<accession>A0AAW9A769</accession>
<keyword evidence="1" id="KW-0167">Capsid protein</keyword>
<name>A0AAW9A769_9BACL</name>
<evidence type="ECO:0000313" key="1">
    <source>
        <dbReference type="EMBL" id="MDW0115476.1"/>
    </source>
</evidence>
<proteinExistence type="predicted"/>
<keyword evidence="2" id="KW-1185">Reference proteome</keyword>
<comment type="caution">
    <text evidence="1">The sequence shown here is derived from an EMBL/GenBank/DDBJ whole genome shotgun (WGS) entry which is preliminary data.</text>
</comment>
<sequence length="136" mass="15673">MTKCCICNVMKALWEEQKLLSEFWKGFKFVHMPKCKDTIPFTLQSSDNFDYFTAIIDSGTTPYFRLEKIDESSCCAQLRLLKPVDFKGRLALTEKDLYALKKTSHCIHVDLCCFCAFTPLSTDLLDRPLPIIESKT</sequence>
<dbReference type="Pfam" id="PF10612">
    <property type="entry name" value="Spore-coat_CotZ"/>
    <property type="match status" value="1"/>
</dbReference>
<evidence type="ECO:0000313" key="2">
    <source>
        <dbReference type="Proteomes" id="UP001271648"/>
    </source>
</evidence>
<organism evidence="1 2">
    <name type="scientific">Sporosarcina thermotolerans</name>
    <dbReference type="NCBI Taxonomy" id="633404"/>
    <lineage>
        <taxon>Bacteria</taxon>
        <taxon>Bacillati</taxon>
        <taxon>Bacillota</taxon>
        <taxon>Bacilli</taxon>
        <taxon>Bacillales</taxon>
        <taxon>Caryophanaceae</taxon>
        <taxon>Sporosarcina</taxon>
    </lineage>
</organism>
<gene>
    <name evidence="1" type="ORF">QTL97_00800</name>
</gene>
<dbReference type="InterPro" id="IPR019593">
    <property type="entry name" value="Spore_coat_protein_Z/Y"/>
</dbReference>
<dbReference type="RefSeq" id="WP_283731902.1">
    <property type="nucleotide sequence ID" value="NZ_CP125968.1"/>
</dbReference>
<dbReference type="EMBL" id="JAUBDJ010000001">
    <property type="protein sequence ID" value="MDW0115476.1"/>
    <property type="molecule type" value="Genomic_DNA"/>
</dbReference>
<keyword evidence="1" id="KW-0946">Virion</keyword>
<reference evidence="1 2" key="1">
    <citation type="submission" date="2023-06" db="EMBL/GenBank/DDBJ databases">
        <title>Sporosarcina sp. nov., isolated from Korean traditional fermented seafood 'Jeotgal'.</title>
        <authorList>
            <person name="Yang A.I."/>
            <person name="Shin N.-R."/>
        </authorList>
    </citation>
    <scope>NUCLEOTIDE SEQUENCE [LARGE SCALE GENOMIC DNA]</scope>
    <source>
        <strain evidence="1 2">KCTC43456</strain>
    </source>
</reference>